<evidence type="ECO:0000256" key="1">
    <source>
        <dbReference type="SAM" id="MobiDB-lite"/>
    </source>
</evidence>
<dbReference type="KEGG" id="fla:SY85_05535"/>
<feature type="compositionally biased region" description="Basic and acidic residues" evidence="1">
    <location>
        <begin position="46"/>
        <end position="59"/>
    </location>
</feature>
<dbReference type="AlphaFoldDB" id="A0A172TTF1"/>
<organism evidence="2 3">
    <name type="scientific">Flavisolibacter tropicus</name>
    <dbReference type="NCBI Taxonomy" id="1492898"/>
    <lineage>
        <taxon>Bacteria</taxon>
        <taxon>Pseudomonadati</taxon>
        <taxon>Bacteroidota</taxon>
        <taxon>Chitinophagia</taxon>
        <taxon>Chitinophagales</taxon>
        <taxon>Chitinophagaceae</taxon>
        <taxon>Flavisolibacter</taxon>
    </lineage>
</organism>
<accession>A0A172TTF1</accession>
<keyword evidence="3" id="KW-1185">Reference proteome</keyword>
<name>A0A172TTF1_9BACT</name>
<reference evidence="2 3" key="2">
    <citation type="journal article" date="2016" name="Int. J. Syst. Evol. Microbiol.">
        <title>Flavisolibacter tropicus sp. nov., isolated from tropical soil.</title>
        <authorList>
            <person name="Lee J.J."/>
            <person name="Kang M.S."/>
            <person name="Kim G.S."/>
            <person name="Lee C.S."/>
            <person name="Lim S."/>
            <person name="Lee J."/>
            <person name="Roh S.H."/>
            <person name="Kang H."/>
            <person name="Ha J.M."/>
            <person name="Bae S."/>
            <person name="Jung H.Y."/>
            <person name="Kim M.K."/>
        </authorList>
    </citation>
    <scope>NUCLEOTIDE SEQUENCE [LARGE SCALE GENOMIC DNA]</scope>
    <source>
        <strain evidence="2 3">LCS9</strain>
    </source>
</reference>
<dbReference type="Proteomes" id="UP000077177">
    <property type="component" value="Chromosome"/>
</dbReference>
<reference evidence="3" key="1">
    <citation type="submission" date="2015-01" db="EMBL/GenBank/DDBJ databases">
        <title>Flavisolibacter sp./LCS9/ whole genome sequencing.</title>
        <authorList>
            <person name="Kim M.K."/>
            <person name="Srinivasan S."/>
            <person name="Lee J.-J."/>
        </authorList>
    </citation>
    <scope>NUCLEOTIDE SEQUENCE [LARGE SCALE GENOMIC DNA]</scope>
    <source>
        <strain evidence="3">LCS9</strain>
    </source>
</reference>
<dbReference type="EMBL" id="CP011390">
    <property type="protein sequence ID" value="ANE50037.1"/>
    <property type="molecule type" value="Genomic_DNA"/>
</dbReference>
<sequence>MFELQRHKVHGGAQRKLSEPGFGEIQGLGRTRISMMGRVSHRRKEKGNIEQGTRKDEGRRKGMFKVQGTRYKVQGKERTCSTGAGLYL</sequence>
<feature type="region of interest" description="Disordered" evidence="1">
    <location>
        <begin position="1"/>
        <end position="59"/>
    </location>
</feature>
<proteinExistence type="predicted"/>
<evidence type="ECO:0000313" key="3">
    <source>
        <dbReference type="Proteomes" id="UP000077177"/>
    </source>
</evidence>
<evidence type="ECO:0000313" key="2">
    <source>
        <dbReference type="EMBL" id="ANE50037.1"/>
    </source>
</evidence>
<protein>
    <submittedName>
        <fullName evidence="2">Uncharacterized protein</fullName>
    </submittedName>
</protein>
<gene>
    <name evidence="2" type="ORF">SY85_05535</name>
</gene>